<evidence type="ECO:0000313" key="4">
    <source>
        <dbReference type="Proteomes" id="UP001279734"/>
    </source>
</evidence>
<reference evidence="3" key="1">
    <citation type="submission" date="2023-05" db="EMBL/GenBank/DDBJ databases">
        <title>Nepenthes gracilis genome sequencing.</title>
        <authorList>
            <person name="Fukushima K."/>
        </authorList>
    </citation>
    <scope>NUCLEOTIDE SEQUENCE</scope>
    <source>
        <strain evidence="3">SING2019-196</strain>
    </source>
</reference>
<accession>A0AAD3SWI2</accession>
<evidence type="ECO:0000259" key="2">
    <source>
        <dbReference type="Pfam" id="PF23598"/>
    </source>
</evidence>
<keyword evidence="1" id="KW-0677">Repeat</keyword>
<protein>
    <recommendedName>
        <fullName evidence="2">Disease resistance R13L4/SHOC-2-like LRR domain-containing protein</fullName>
    </recommendedName>
</protein>
<dbReference type="Proteomes" id="UP001279734">
    <property type="component" value="Unassembled WGS sequence"/>
</dbReference>
<dbReference type="AlphaFoldDB" id="A0AAD3SWI2"/>
<feature type="domain" description="Disease resistance R13L4/SHOC-2-like LRR" evidence="2">
    <location>
        <begin position="75"/>
        <end position="391"/>
    </location>
</feature>
<comment type="caution">
    <text evidence="3">The sequence shown here is derived from an EMBL/GenBank/DDBJ whole genome shotgun (WGS) entry which is preliminary data.</text>
</comment>
<organism evidence="3 4">
    <name type="scientific">Nepenthes gracilis</name>
    <name type="common">Slender pitcher plant</name>
    <dbReference type="NCBI Taxonomy" id="150966"/>
    <lineage>
        <taxon>Eukaryota</taxon>
        <taxon>Viridiplantae</taxon>
        <taxon>Streptophyta</taxon>
        <taxon>Embryophyta</taxon>
        <taxon>Tracheophyta</taxon>
        <taxon>Spermatophyta</taxon>
        <taxon>Magnoliopsida</taxon>
        <taxon>eudicotyledons</taxon>
        <taxon>Gunneridae</taxon>
        <taxon>Pentapetalae</taxon>
        <taxon>Caryophyllales</taxon>
        <taxon>Nepenthaceae</taxon>
        <taxon>Nepenthes</taxon>
    </lineage>
</organism>
<dbReference type="PANTHER" id="PTHR47186:SF3">
    <property type="entry name" value="OS09G0267800 PROTEIN"/>
    <property type="match status" value="1"/>
</dbReference>
<dbReference type="EMBL" id="BSYO01000019">
    <property type="protein sequence ID" value="GMH18307.1"/>
    <property type="molecule type" value="Genomic_DNA"/>
</dbReference>
<gene>
    <name evidence="3" type="ORF">Nepgr_020148</name>
</gene>
<dbReference type="InterPro" id="IPR032675">
    <property type="entry name" value="LRR_dom_sf"/>
</dbReference>
<sequence length="436" mass="49858">MQDFGVKKAKESEFLEIFTSKSSGTSSTIEDGIIVQSCRIGNHSCSSMCVQSGTQDSHVRSLIMMDKSSFSRKKARISSLEHVYKNFRLLRVLCIWGISTFDGTLPSEIGDLIHLRYLGLRWTNIRVFPKSFGQLRNLLTFECSHLAQYRNTEISIPNVLWKMDHLRHLLLAVRAATEEEYTFHTLKNLQSLRGVVGGEWMLKEMPTLSPTVKRLCIEDVSSMKQLDAVFQCPSIVSDHLRSLNLEWHKEKLYLEQQKLEVLCRCHHLRKLKLRGAIVDGMSSPVRFPSNLVKLVLCHAYLKSPETVAALGKLPSLRCLELLDEAYIGTEWVCRAGEFPQLEFLKVVNPSRLEDWRVEARAMPRLTRLKLQKCEVLERLPEELRNIASLEELMIACMPKTFLRRLRQDAGNGGEMADRGGGEDIHIIQHISRVTIL</sequence>
<evidence type="ECO:0000313" key="3">
    <source>
        <dbReference type="EMBL" id="GMH18307.1"/>
    </source>
</evidence>
<dbReference type="SUPFAM" id="SSF52058">
    <property type="entry name" value="L domain-like"/>
    <property type="match status" value="1"/>
</dbReference>
<dbReference type="PANTHER" id="PTHR47186">
    <property type="entry name" value="LEUCINE-RICH REPEAT-CONTAINING PROTEIN 57"/>
    <property type="match status" value="1"/>
</dbReference>
<dbReference type="InterPro" id="IPR055414">
    <property type="entry name" value="LRR_R13L4/SHOC2-like"/>
</dbReference>
<proteinExistence type="predicted"/>
<name>A0AAD3SWI2_NEPGR</name>
<dbReference type="Pfam" id="PF23598">
    <property type="entry name" value="LRR_14"/>
    <property type="match status" value="1"/>
</dbReference>
<keyword evidence="4" id="KW-1185">Reference proteome</keyword>
<evidence type="ECO:0000256" key="1">
    <source>
        <dbReference type="ARBA" id="ARBA00022737"/>
    </source>
</evidence>
<dbReference type="Gene3D" id="3.80.10.10">
    <property type="entry name" value="Ribonuclease Inhibitor"/>
    <property type="match status" value="1"/>
</dbReference>